<comment type="caution">
    <text evidence="1">The sequence shown here is derived from an EMBL/GenBank/DDBJ whole genome shotgun (WGS) entry which is preliminary data.</text>
</comment>
<dbReference type="Proteomes" id="UP000255355">
    <property type="component" value="Unassembled WGS sequence"/>
</dbReference>
<gene>
    <name evidence="1" type="ORF">DFR68_104197</name>
</gene>
<dbReference type="RefSeq" id="WP_246011132.1">
    <property type="nucleotide sequence ID" value="NZ_QQAZ01000004.1"/>
</dbReference>
<evidence type="ECO:0000313" key="1">
    <source>
        <dbReference type="EMBL" id="RDI51713.1"/>
    </source>
</evidence>
<dbReference type="AlphaFoldDB" id="A0A370H5Q9"/>
<reference evidence="1 2" key="1">
    <citation type="submission" date="2018-07" db="EMBL/GenBank/DDBJ databases">
        <title>Genomic Encyclopedia of Type Strains, Phase IV (KMG-IV): sequencing the most valuable type-strain genomes for metagenomic binning, comparative biology and taxonomic classification.</title>
        <authorList>
            <person name="Goeker M."/>
        </authorList>
    </citation>
    <scope>NUCLEOTIDE SEQUENCE [LARGE SCALE GENOMIC DNA]</scope>
    <source>
        <strain evidence="1 2">DSM 44952</strain>
    </source>
</reference>
<name>A0A370H5Q9_9NOCA</name>
<protein>
    <submittedName>
        <fullName evidence="1">Uncharacterized protein</fullName>
    </submittedName>
</protein>
<keyword evidence="2" id="KW-1185">Reference proteome</keyword>
<evidence type="ECO:0000313" key="2">
    <source>
        <dbReference type="Proteomes" id="UP000255355"/>
    </source>
</evidence>
<organism evidence="1 2">
    <name type="scientific">Nocardia mexicana</name>
    <dbReference type="NCBI Taxonomy" id="279262"/>
    <lineage>
        <taxon>Bacteria</taxon>
        <taxon>Bacillati</taxon>
        <taxon>Actinomycetota</taxon>
        <taxon>Actinomycetes</taxon>
        <taxon>Mycobacteriales</taxon>
        <taxon>Nocardiaceae</taxon>
        <taxon>Nocardia</taxon>
    </lineage>
</organism>
<accession>A0A370H5Q9</accession>
<proteinExistence type="predicted"/>
<sequence>MPELHNREQVERYLAEIFSPNRTYQMLEFPHGWVCTPTLTQEEIAAGQDVGLTKLAVDSRTGTVIEYPSWAPEMVAEDYIEAMQTGRPPIGRQVYPRQWRVTYRRMQETPETIEYRVTVESQAQPPEPSEEYPLLINKQTLTYQGTGHLAGIVLAWAEMQSSRDGTWPEQGTFEE</sequence>
<dbReference type="STRING" id="1210089.GCA_001613165_01232"/>
<dbReference type="EMBL" id="QQAZ01000004">
    <property type="protein sequence ID" value="RDI51713.1"/>
    <property type="molecule type" value="Genomic_DNA"/>
</dbReference>